<keyword evidence="2" id="KW-1185">Reference proteome</keyword>
<organism evidence="1 2">
    <name type="scientific">Phytophthora megakarya</name>
    <dbReference type="NCBI Taxonomy" id="4795"/>
    <lineage>
        <taxon>Eukaryota</taxon>
        <taxon>Sar</taxon>
        <taxon>Stramenopiles</taxon>
        <taxon>Oomycota</taxon>
        <taxon>Peronosporomycetes</taxon>
        <taxon>Peronosporales</taxon>
        <taxon>Peronosporaceae</taxon>
        <taxon>Phytophthora</taxon>
    </lineage>
</organism>
<gene>
    <name evidence="1" type="ORF">PHMEG_00012916</name>
</gene>
<accession>A0A225W807</accession>
<protein>
    <submittedName>
        <fullName evidence="1">Uncharacterized protein</fullName>
    </submittedName>
</protein>
<evidence type="ECO:0000313" key="2">
    <source>
        <dbReference type="Proteomes" id="UP000198211"/>
    </source>
</evidence>
<comment type="caution">
    <text evidence="1">The sequence shown here is derived from an EMBL/GenBank/DDBJ whole genome shotgun (WGS) entry which is preliminary data.</text>
</comment>
<dbReference type="AlphaFoldDB" id="A0A225W807"/>
<sequence>MDNTRSQQITLTRTREIDEQWKPILSKTVEDLQHWLDSRTLCTANH</sequence>
<name>A0A225W807_9STRA</name>
<proteinExistence type="predicted"/>
<dbReference type="EMBL" id="NBNE01001511">
    <property type="protein sequence ID" value="OWZ13705.1"/>
    <property type="molecule type" value="Genomic_DNA"/>
</dbReference>
<evidence type="ECO:0000313" key="1">
    <source>
        <dbReference type="EMBL" id="OWZ13705.1"/>
    </source>
</evidence>
<dbReference type="Proteomes" id="UP000198211">
    <property type="component" value="Unassembled WGS sequence"/>
</dbReference>
<reference evidence="2" key="1">
    <citation type="submission" date="2017-03" db="EMBL/GenBank/DDBJ databases">
        <title>Phytopthora megakarya and P. palmivora, two closely related causual agents of cacao black pod achieved similar genome size and gene model numbers by different mechanisms.</title>
        <authorList>
            <person name="Ali S."/>
            <person name="Shao J."/>
            <person name="Larry D.J."/>
            <person name="Kronmiller B."/>
            <person name="Shen D."/>
            <person name="Strem M.D."/>
            <person name="Melnick R.L."/>
            <person name="Guiltinan M.J."/>
            <person name="Tyler B.M."/>
            <person name="Meinhardt L.W."/>
            <person name="Bailey B.A."/>
        </authorList>
    </citation>
    <scope>NUCLEOTIDE SEQUENCE [LARGE SCALE GENOMIC DNA]</scope>
    <source>
        <strain evidence="2">zdho120</strain>
    </source>
</reference>